<keyword evidence="3" id="KW-0418">Kinase</keyword>
<dbReference type="PANTHER" id="PTHR37419">
    <property type="entry name" value="SERINE/THREONINE-PROTEIN KINASE TOXIN HIPA"/>
    <property type="match status" value="1"/>
</dbReference>
<name>A0A432WJ82_9GAMM</name>
<evidence type="ECO:0000256" key="1">
    <source>
        <dbReference type="ARBA" id="ARBA00010164"/>
    </source>
</evidence>
<gene>
    <name evidence="5" type="ORF">CWE14_05110</name>
</gene>
<proteinExistence type="inferred from homology"/>
<sequence>MKTVTLQLFNRGQWWNAAELSFGGDKMNSHVTLSYLPDYIRHVPRYDLRDSWACSVNAPVSIVPIDYPGWPALLDDLLPAGESRTWWLNYLNVSRSSVFEQNYALLTKACMAPIGNLRIQEAIEQINYDTAHRFPIESVVQLQHDFLEYAHEQGAAVGGATGAGGAAPKLLLMVENNQVFIDGDFAGKALSATPYLTKFARNTRSPRDNNVLKAEGVFYQALAEILQGTDIETIDVDRLMLKEHQGQVSLWLPRFDVTIENSVAARIGLESIYSIINAAPGSYQNHLTVMHTVWERIRSTTQMSSFEFATQYLARDLLNLVFGNSDNHGRNISFLKFENDIQFAPIYDFAPMKADPEMVTRLFKWSDDCERSGTVRFDQVVEKLSDFGEPDSLLAYLKNLATPLIELPNLLTKLNCPEEILEYPAIGFANIHQKLVSYGVYHA</sequence>
<keyword evidence="6" id="KW-1185">Reference proteome</keyword>
<dbReference type="InterPro" id="IPR052028">
    <property type="entry name" value="HipA_Ser/Thr_kinase"/>
</dbReference>
<protein>
    <submittedName>
        <fullName evidence="5">HipA-like protein</fullName>
    </submittedName>
</protein>
<dbReference type="EMBL" id="PIPO01000002">
    <property type="protein sequence ID" value="RUO33843.1"/>
    <property type="molecule type" value="Genomic_DNA"/>
</dbReference>
<dbReference type="RefSeq" id="WP_126798410.1">
    <property type="nucleotide sequence ID" value="NZ_PIPO01000002.1"/>
</dbReference>
<accession>A0A432WJ82</accession>
<evidence type="ECO:0000313" key="6">
    <source>
        <dbReference type="Proteomes" id="UP000287823"/>
    </source>
</evidence>
<dbReference type="PIRSF" id="PIRSF028135">
    <property type="entry name" value="UCP028135_HipA-like"/>
    <property type="match status" value="1"/>
</dbReference>
<dbReference type="GO" id="GO:0005829">
    <property type="term" value="C:cytosol"/>
    <property type="evidence" value="ECO:0007669"/>
    <property type="project" value="TreeGrafter"/>
</dbReference>
<comment type="similarity">
    <text evidence="1">Belongs to the HipA Ser/Thr kinase family.</text>
</comment>
<evidence type="ECO:0000256" key="2">
    <source>
        <dbReference type="ARBA" id="ARBA00022679"/>
    </source>
</evidence>
<evidence type="ECO:0000313" key="5">
    <source>
        <dbReference type="EMBL" id="RUO33843.1"/>
    </source>
</evidence>
<dbReference type="Pfam" id="PF07804">
    <property type="entry name" value="HipA_C"/>
    <property type="match status" value="1"/>
</dbReference>
<dbReference type="InterPro" id="IPR016869">
    <property type="entry name" value="UCP028135_HipA-like"/>
</dbReference>
<feature type="domain" description="HipA-like C-terminal" evidence="4">
    <location>
        <begin position="162"/>
        <end position="357"/>
    </location>
</feature>
<reference evidence="5 6" key="1">
    <citation type="journal article" date="2011" name="Front. Microbiol.">
        <title>Genomic signatures of strain selection and enhancement in Bacillus atrophaeus var. globigii, a historical biowarfare simulant.</title>
        <authorList>
            <person name="Gibbons H.S."/>
            <person name="Broomall S.M."/>
            <person name="McNew L.A."/>
            <person name="Daligault H."/>
            <person name="Chapman C."/>
            <person name="Bruce D."/>
            <person name="Karavis M."/>
            <person name="Krepps M."/>
            <person name="McGregor P.A."/>
            <person name="Hong C."/>
            <person name="Park K.H."/>
            <person name="Akmal A."/>
            <person name="Feldman A."/>
            <person name="Lin J.S."/>
            <person name="Chang W.E."/>
            <person name="Higgs B.W."/>
            <person name="Demirev P."/>
            <person name="Lindquist J."/>
            <person name="Liem A."/>
            <person name="Fochler E."/>
            <person name="Read T.D."/>
            <person name="Tapia R."/>
            <person name="Johnson S."/>
            <person name="Bishop-Lilly K.A."/>
            <person name="Detter C."/>
            <person name="Han C."/>
            <person name="Sozhamannan S."/>
            <person name="Rosenzweig C.N."/>
            <person name="Skowronski E.W."/>
        </authorList>
    </citation>
    <scope>NUCLEOTIDE SEQUENCE [LARGE SCALE GENOMIC DNA]</scope>
    <source>
        <strain evidence="5 6">Y4G10-17</strain>
    </source>
</reference>
<dbReference type="GO" id="GO:0004674">
    <property type="term" value="F:protein serine/threonine kinase activity"/>
    <property type="evidence" value="ECO:0007669"/>
    <property type="project" value="TreeGrafter"/>
</dbReference>
<evidence type="ECO:0000256" key="3">
    <source>
        <dbReference type="ARBA" id="ARBA00022777"/>
    </source>
</evidence>
<evidence type="ECO:0000259" key="4">
    <source>
        <dbReference type="Pfam" id="PF07804"/>
    </source>
</evidence>
<dbReference type="Proteomes" id="UP000287823">
    <property type="component" value="Unassembled WGS sequence"/>
</dbReference>
<dbReference type="AlphaFoldDB" id="A0A432WJ82"/>
<comment type="caution">
    <text evidence="5">The sequence shown here is derived from an EMBL/GenBank/DDBJ whole genome shotgun (WGS) entry which is preliminary data.</text>
</comment>
<keyword evidence="2" id="KW-0808">Transferase</keyword>
<dbReference type="InterPro" id="IPR012893">
    <property type="entry name" value="HipA-like_C"/>
</dbReference>
<dbReference type="PANTHER" id="PTHR37419:SF8">
    <property type="entry name" value="TOXIN YJJJ"/>
    <property type="match status" value="1"/>
</dbReference>
<organism evidence="5 6">
    <name type="scientific">Aliidiomarina soli</name>
    <dbReference type="NCBI Taxonomy" id="1928574"/>
    <lineage>
        <taxon>Bacteria</taxon>
        <taxon>Pseudomonadati</taxon>
        <taxon>Pseudomonadota</taxon>
        <taxon>Gammaproteobacteria</taxon>
        <taxon>Alteromonadales</taxon>
        <taxon>Idiomarinaceae</taxon>
        <taxon>Aliidiomarina</taxon>
    </lineage>
</organism>